<reference evidence="7" key="1">
    <citation type="journal article" date="2021" name="PeerJ">
        <title>Extensive microbial diversity within the chicken gut microbiome revealed by metagenomics and culture.</title>
        <authorList>
            <person name="Gilroy R."/>
            <person name="Ravi A."/>
            <person name="Getino M."/>
            <person name="Pursley I."/>
            <person name="Horton D.L."/>
            <person name="Alikhan N.F."/>
            <person name="Baker D."/>
            <person name="Gharbi K."/>
            <person name="Hall N."/>
            <person name="Watson M."/>
            <person name="Adriaenssens E.M."/>
            <person name="Foster-Nyarko E."/>
            <person name="Jarju S."/>
            <person name="Secka A."/>
            <person name="Antonio M."/>
            <person name="Oren A."/>
            <person name="Chaudhuri R.R."/>
            <person name="La Ragione R."/>
            <person name="Hildebrand F."/>
            <person name="Pallen M.J."/>
        </authorList>
    </citation>
    <scope>NUCLEOTIDE SEQUENCE</scope>
    <source>
        <strain evidence="7">ChiSjej3B21-8574</strain>
    </source>
</reference>
<dbReference type="Gene3D" id="3.40.50.970">
    <property type="match status" value="2"/>
</dbReference>
<dbReference type="PIRSF" id="PIRSF004983">
    <property type="entry name" value="MenD"/>
    <property type="match status" value="1"/>
</dbReference>
<dbReference type="CDD" id="cd07037">
    <property type="entry name" value="TPP_PYR_MenD"/>
    <property type="match status" value="1"/>
</dbReference>
<dbReference type="InterPro" id="IPR012001">
    <property type="entry name" value="Thiamin_PyroP_enz_TPP-bd_dom"/>
</dbReference>
<dbReference type="InterPro" id="IPR029061">
    <property type="entry name" value="THDP-binding"/>
</dbReference>
<comment type="caution">
    <text evidence="7">The sequence shown here is derived from an EMBL/GenBank/DDBJ whole genome shotgun (WGS) entry which is preliminary data.</text>
</comment>
<gene>
    <name evidence="7" type="ORF">H9754_08745</name>
</gene>
<keyword evidence="1" id="KW-0808">Transferase</keyword>
<feature type="domain" description="Thiamine pyrophosphate enzyme N-terminal TPP-binding" evidence="6">
    <location>
        <begin position="11"/>
        <end position="121"/>
    </location>
</feature>
<protein>
    <submittedName>
        <fullName evidence="7">2-succinyl-5-enolpyruvyl-6-hydroxy-3-cyclohexene-1-carboxylate synthase</fullName>
    </submittedName>
</protein>
<dbReference type="GO" id="GO:0070204">
    <property type="term" value="F:2-succinyl-5-enolpyruvyl-6-hydroxy-3-cyclohexene-1-carboxylic-acid synthase activity"/>
    <property type="evidence" value="ECO:0007669"/>
    <property type="project" value="InterPro"/>
</dbReference>
<dbReference type="Gene3D" id="3.40.50.1220">
    <property type="entry name" value="TPP-binding domain"/>
    <property type="match status" value="1"/>
</dbReference>
<dbReference type="EMBL" id="DWWD01000033">
    <property type="protein sequence ID" value="HJC50639.1"/>
    <property type="molecule type" value="Genomic_DNA"/>
</dbReference>
<evidence type="ECO:0000313" key="8">
    <source>
        <dbReference type="Proteomes" id="UP000823904"/>
    </source>
</evidence>
<evidence type="ECO:0000313" key="7">
    <source>
        <dbReference type="EMBL" id="HJC50639.1"/>
    </source>
</evidence>
<proteinExistence type="predicted"/>
<dbReference type="InterPro" id="IPR004433">
    <property type="entry name" value="MenaQ_synth_MenD"/>
</dbReference>
<keyword evidence="4" id="KW-0786">Thiamine pyrophosphate</keyword>
<organism evidence="7 8">
    <name type="scientific">Candidatus Anaerostipes avistercoris</name>
    <dbReference type="NCBI Taxonomy" id="2838462"/>
    <lineage>
        <taxon>Bacteria</taxon>
        <taxon>Bacillati</taxon>
        <taxon>Bacillota</taxon>
        <taxon>Clostridia</taxon>
        <taxon>Lachnospirales</taxon>
        <taxon>Lachnospiraceae</taxon>
        <taxon>Anaerostipes</taxon>
    </lineage>
</organism>
<dbReference type="GO" id="GO:0046872">
    <property type="term" value="F:metal ion binding"/>
    <property type="evidence" value="ECO:0007669"/>
    <property type="project" value="UniProtKB-KW"/>
</dbReference>
<dbReference type="PANTHER" id="PTHR42916:SF1">
    <property type="entry name" value="PROTEIN PHYLLO, CHLOROPLASTIC"/>
    <property type="match status" value="1"/>
</dbReference>
<dbReference type="GO" id="GO:0030976">
    <property type="term" value="F:thiamine pyrophosphate binding"/>
    <property type="evidence" value="ECO:0007669"/>
    <property type="project" value="InterPro"/>
</dbReference>
<accession>A0A9D2T9I2</accession>
<dbReference type="GO" id="GO:0009234">
    <property type="term" value="P:menaquinone biosynthetic process"/>
    <property type="evidence" value="ECO:0007669"/>
    <property type="project" value="InterPro"/>
</dbReference>
<dbReference type="Pfam" id="PF02776">
    <property type="entry name" value="TPP_enzyme_N"/>
    <property type="match status" value="1"/>
</dbReference>
<evidence type="ECO:0000256" key="5">
    <source>
        <dbReference type="ARBA" id="ARBA00023211"/>
    </source>
</evidence>
<evidence type="ECO:0000256" key="2">
    <source>
        <dbReference type="ARBA" id="ARBA00022723"/>
    </source>
</evidence>
<evidence type="ECO:0000256" key="3">
    <source>
        <dbReference type="ARBA" id="ARBA00022842"/>
    </source>
</evidence>
<dbReference type="SUPFAM" id="SSF52518">
    <property type="entry name" value="Thiamin diphosphate-binding fold (THDP-binding)"/>
    <property type="match status" value="2"/>
</dbReference>
<evidence type="ECO:0000259" key="6">
    <source>
        <dbReference type="Pfam" id="PF02776"/>
    </source>
</evidence>
<keyword evidence="2" id="KW-0479">Metal-binding</keyword>
<dbReference type="AlphaFoldDB" id="A0A9D2T9I2"/>
<name>A0A9D2T9I2_9FIRM</name>
<keyword evidence="5" id="KW-0464">Manganese</keyword>
<evidence type="ECO:0000256" key="4">
    <source>
        <dbReference type="ARBA" id="ARBA00023052"/>
    </source>
</evidence>
<sequence>MDKFYTDEKHTQILIALMKFHGVKKVVASPGTTNITLIGSLQSDPYFEIYSSVDERSAAYIACGLARESGEPVALSCTGATASRNYASGLTEAFYSNLPILAITSTQHVGRVRQLMPQVIDRTNQMNDMVKKSIQVDVVHDQEDEWAMQVLINDALLELRRHGGGPVHINLVTTYSKDFSIRELPKVKGIRRYFLNDDMPSLIGKKILINVGTHACWSQQLTDAVDLFCEKYNATVICEHISNYRGKYGIYPSLFVNQDGRSSPLLEPDIMIHIGGVLGFGGGIKIKMREVWRVHPDGEVRDTFKELTNVFEMKEIDFFEHYCELNQNSIMDTSYYSEFYQECINLENKIPELPFSNPWIAKNTVGRLPSNCELHLGILNSLRSWSLFNINHEKNINIFSNTGGFGIDGLVSTLLGSALATPQKLFIGVIGDLAFFYDMNALGNRHISNNIRLMIINNGRGTEFRNYNHPAACFGKDADEYMAAYGHFGKQSRDLIRHYSEDLGFDYLCAETKEEYLDKINIFLENDIKKHPIIFEIFTDSKDESDALNILFHIEVSTKTVAKSAVKELLGDKGVTMLKKIIKK</sequence>
<reference evidence="7" key="2">
    <citation type="submission" date="2021-04" db="EMBL/GenBank/DDBJ databases">
        <authorList>
            <person name="Gilroy R."/>
        </authorList>
    </citation>
    <scope>NUCLEOTIDE SEQUENCE</scope>
    <source>
        <strain evidence="7">ChiSjej3B21-8574</strain>
    </source>
</reference>
<keyword evidence="3" id="KW-0460">Magnesium</keyword>
<dbReference type="Proteomes" id="UP000823904">
    <property type="component" value="Unassembled WGS sequence"/>
</dbReference>
<dbReference type="PANTHER" id="PTHR42916">
    <property type="entry name" value="2-SUCCINYL-5-ENOLPYRUVYL-6-HYDROXY-3-CYCLOHEXENE-1-CARBOXYLATE SYNTHASE"/>
    <property type="match status" value="1"/>
</dbReference>
<evidence type="ECO:0000256" key="1">
    <source>
        <dbReference type="ARBA" id="ARBA00022679"/>
    </source>
</evidence>